<protein>
    <submittedName>
        <fullName evidence="1">Uncharacterized protein</fullName>
    </submittedName>
</protein>
<keyword evidence="2" id="KW-1185">Reference proteome</keyword>
<dbReference type="AlphaFoldDB" id="A0A3G1KWG6"/>
<dbReference type="EMBL" id="CP017634">
    <property type="protein sequence ID" value="ATW26709.1"/>
    <property type="molecule type" value="Genomic_DNA"/>
</dbReference>
<gene>
    <name evidence="1" type="ORF">DCMF_19830</name>
</gene>
<dbReference type="KEGG" id="fwa:DCMF_19830"/>
<evidence type="ECO:0000313" key="1">
    <source>
        <dbReference type="EMBL" id="ATW26709.1"/>
    </source>
</evidence>
<sequence>MHIAQCEIILRLGKDERMSAFIPMFSFHIYDLIRLMQIIRRKYREPVEFLNEINFGNLKVKARDAIS</sequence>
<evidence type="ECO:0000313" key="2">
    <source>
        <dbReference type="Proteomes" id="UP000323521"/>
    </source>
</evidence>
<proteinExistence type="predicted"/>
<dbReference type="Proteomes" id="UP000323521">
    <property type="component" value="Chromosome"/>
</dbReference>
<reference evidence="1 2" key="1">
    <citation type="submission" date="2016-10" db="EMBL/GenBank/DDBJ databases">
        <title>Complete Genome Sequence of Peptococcaceae strain DCMF.</title>
        <authorList>
            <person name="Edwards R.J."/>
            <person name="Holland S.I."/>
            <person name="Deshpande N.P."/>
            <person name="Wong Y.K."/>
            <person name="Ertan H."/>
            <person name="Manefield M."/>
            <person name="Russell T.L."/>
            <person name="Lee M.J."/>
        </authorList>
    </citation>
    <scope>NUCLEOTIDE SEQUENCE [LARGE SCALE GENOMIC DNA]</scope>
    <source>
        <strain evidence="1 2">DCMF</strain>
    </source>
</reference>
<accession>A0A3G1KWG6</accession>
<organism evidence="1 2">
    <name type="scientific">Formimonas warabiya</name>
    <dbReference type="NCBI Taxonomy" id="1761012"/>
    <lineage>
        <taxon>Bacteria</taxon>
        <taxon>Bacillati</taxon>
        <taxon>Bacillota</taxon>
        <taxon>Clostridia</taxon>
        <taxon>Eubacteriales</taxon>
        <taxon>Peptococcaceae</taxon>
        <taxon>Candidatus Formimonas</taxon>
    </lineage>
</organism>
<name>A0A3G1KWG6_FORW1</name>